<dbReference type="Gene3D" id="1.10.530.10">
    <property type="match status" value="1"/>
</dbReference>
<dbReference type="SUPFAM" id="SSF53955">
    <property type="entry name" value="Lysozyme-like"/>
    <property type="match status" value="1"/>
</dbReference>
<dbReference type="RefSeq" id="XP_010761895.1">
    <property type="nucleotide sequence ID" value="XM_010763593.1"/>
</dbReference>
<dbReference type="GeneID" id="22585185"/>
<gene>
    <name evidence="2" type="ORF">PADG_06465</name>
</gene>
<protein>
    <recommendedName>
        <fullName evidence="4">Transglycosylase SLT domain-containing protein</fullName>
    </recommendedName>
</protein>
<sequence>MAFLSLLSLSLLVLNLAAAVPTKIQDRYYPQSDGNPLQVGVALCYTGSQFPSIDQWLSFNELFELNKQIMLMFNSQEEVSVIRRSIEEAAEASGLDSRIILAVMMQESNGNVRTSAGDGVTPGIMQALGSPDCSGSAWGKCDPSTIRNMVMAGVFGTGRTEGLAACFKRYGHAYGPMLRCYNSGSVPDLSDLSKVKYGTPGYVSFVANRLEGFQPRRDCGFGAGIPSLGY</sequence>
<feature type="chain" id="PRO_5002908295" description="Transglycosylase SLT domain-containing protein" evidence="1">
    <location>
        <begin position="20"/>
        <end position="230"/>
    </location>
</feature>
<feature type="signal peptide" evidence="1">
    <location>
        <begin position="1"/>
        <end position="19"/>
    </location>
</feature>
<reference evidence="2 3" key="1">
    <citation type="journal article" date="2011" name="PLoS Genet.">
        <title>Comparative genomic analysis of human fungal pathogens causing paracoccidioidomycosis.</title>
        <authorList>
            <person name="Desjardins C.A."/>
            <person name="Champion M.D."/>
            <person name="Holder J.W."/>
            <person name="Muszewska A."/>
            <person name="Goldberg J."/>
            <person name="Bailao A.M."/>
            <person name="Brigido M.M."/>
            <person name="Ferreira M.E."/>
            <person name="Garcia A.M."/>
            <person name="Grynberg M."/>
            <person name="Gujja S."/>
            <person name="Heiman D.I."/>
            <person name="Henn M.R."/>
            <person name="Kodira C.D."/>
            <person name="Leon-Narvaez H."/>
            <person name="Longo L.V."/>
            <person name="Ma L.J."/>
            <person name="Malavazi I."/>
            <person name="Matsuo A.L."/>
            <person name="Morais F.V."/>
            <person name="Pereira M."/>
            <person name="Rodriguez-Brito S."/>
            <person name="Sakthikumar S."/>
            <person name="Salem-Izacc S.M."/>
            <person name="Sykes S.M."/>
            <person name="Teixeira M.M."/>
            <person name="Vallejo M.C."/>
            <person name="Walter M.E."/>
            <person name="Yandava C."/>
            <person name="Young S."/>
            <person name="Zeng Q."/>
            <person name="Zucker J."/>
            <person name="Felipe M.S."/>
            <person name="Goldman G.H."/>
            <person name="Haas B.J."/>
            <person name="McEwen J.G."/>
            <person name="Nino-Vega G."/>
            <person name="Puccia R."/>
            <person name="San-Blas G."/>
            <person name="Soares C.M."/>
            <person name="Birren B.W."/>
            <person name="Cuomo C.A."/>
        </authorList>
    </citation>
    <scope>NUCLEOTIDE SEQUENCE [LARGE SCALE GENOMIC DNA]</scope>
    <source>
        <strain evidence="2 3">Pb18</strain>
    </source>
</reference>
<proteinExistence type="predicted"/>
<dbReference type="OrthoDB" id="1193027at2759"/>
<dbReference type="AlphaFoldDB" id="C1GGM8"/>
<organism evidence="2 3">
    <name type="scientific">Paracoccidioides brasiliensis (strain Pb18)</name>
    <dbReference type="NCBI Taxonomy" id="502780"/>
    <lineage>
        <taxon>Eukaryota</taxon>
        <taxon>Fungi</taxon>
        <taxon>Dikarya</taxon>
        <taxon>Ascomycota</taxon>
        <taxon>Pezizomycotina</taxon>
        <taxon>Eurotiomycetes</taxon>
        <taxon>Eurotiomycetidae</taxon>
        <taxon>Onygenales</taxon>
        <taxon>Ajellomycetaceae</taxon>
        <taxon>Paracoccidioides</taxon>
    </lineage>
</organism>
<dbReference type="VEuPathDB" id="FungiDB:PADG_06465"/>
<dbReference type="HOGENOM" id="CLU_058267_3_0_1"/>
<dbReference type="STRING" id="502780.C1GGM8"/>
<evidence type="ECO:0008006" key="4">
    <source>
        <dbReference type="Google" id="ProtNLM"/>
    </source>
</evidence>
<dbReference type="eggNOG" id="ENOG502S6CI">
    <property type="taxonomic scope" value="Eukaryota"/>
</dbReference>
<keyword evidence="1" id="KW-0732">Signal</keyword>
<keyword evidence="3" id="KW-1185">Reference proteome</keyword>
<dbReference type="Proteomes" id="UP000001628">
    <property type="component" value="Unassembled WGS sequence"/>
</dbReference>
<dbReference type="InParanoid" id="C1GGM8"/>
<dbReference type="EMBL" id="KN275964">
    <property type="protein sequence ID" value="EEH50386.1"/>
    <property type="molecule type" value="Genomic_DNA"/>
</dbReference>
<dbReference type="KEGG" id="pbn:PADG_06465"/>
<evidence type="ECO:0000313" key="3">
    <source>
        <dbReference type="Proteomes" id="UP000001628"/>
    </source>
</evidence>
<dbReference type="InterPro" id="IPR023346">
    <property type="entry name" value="Lysozyme-like_dom_sf"/>
</dbReference>
<evidence type="ECO:0000256" key="1">
    <source>
        <dbReference type="SAM" id="SignalP"/>
    </source>
</evidence>
<accession>C1GGM8</accession>
<name>C1GGM8_PARBD</name>
<dbReference type="OMA" id="MLRCYNS"/>
<evidence type="ECO:0000313" key="2">
    <source>
        <dbReference type="EMBL" id="EEH50386.1"/>
    </source>
</evidence>